<gene>
    <name evidence="1" type="ORF">NTJ_06211</name>
</gene>
<protein>
    <submittedName>
        <fullName evidence="1">Uncharacterized protein</fullName>
    </submittedName>
</protein>
<accession>A0ABN7AMD3</accession>
<reference evidence="1 2" key="1">
    <citation type="submission" date="2023-09" db="EMBL/GenBank/DDBJ databases">
        <title>Nesidiocoris tenuis whole genome shotgun sequence.</title>
        <authorList>
            <person name="Shibata T."/>
            <person name="Shimoda M."/>
            <person name="Kobayashi T."/>
            <person name="Uehara T."/>
        </authorList>
    </citation>
    <scope>NUCLEOTIDE SEQUENCE [LARGE SCALE GENOMIC DNA]</scope>
    <source>
        <strain evidence="1 2">Japan</strain>
    </source>
</reference>
<evidence type="ECO:0000313" key="1">
    <source>
        <dbReference type="EMBL" id="BES93402.1"/>
    </source>
</evidence>
<sequence length="84" mass="9481">MSIANALCANQLDPGGIVEYEYHSRCRTIARGGRPSLRRYDARATQAVVAKCVLLTVSHRDTLIVENHLKANKNEQIERYSRNP</sequence>
<proteinExistence type="predicted"/>
<evidence type="ECO:0000313" key="2">
    <source>
        <dbReference type="Proteomes" id="UP001307889"/>
    </source>
</evidence>
<keyword evidence="2" id="KW-1185">Reference proteome</keyword>
<name>A0ABN7AMD3_9HEMI</name>
<dbReference type="EMBL" id="AP028912">
    <property type="protein sequence ID" value="BES93402.1"/>
    <property type="molecule type" value="Genomic_DNA"/>
</dbReference>
<organism evidence="1 2">
    <name type="scientific">Nesidiocoris tenuis</name>
    <dbReference type="NCBI Taxonomy" id="355587"/>
    <lineage>
        <taxon>Eukaryota</taxon>
        <taxon>Metazoa</taxon>
        <taxon>Ecdysozoa</taxon>
        <taxon>Arthropoda</taxon>
        <taxon>Hexapoda</taxon>
        <taxon>Insecta</taxon>
        <taxon>Pterygota</taxon>
        <taxon>Neoptera</taxon>
        <taxon>Paraneoptera</taxon>
        <taxon>Hemiptera</taxon>
        <taxon>Heteroptera</taxon>
        <taxon>Panheteroptera</taxon>
        <taxon>Cimicomorpha</taxon>
        <taxon>Miridae</taxon>
        <taxon>Dicyphina</taxon>
        <taxon>Nesidiocoris</taxon>
    </lineage>
</organism>
<dbReference type="Proteomes" id="UP001307889">
    <property type="component" value="Chromosome 4"/>
</dbReference>